<evidence type="ECO:0000313" key="2">
    <source>
        <dbReference type="EMBL" id="MBR0576020.1"/>
    </source>
</evidence>
<comment type="caution">
    <text evidence="2">The sequence shown here is derived from an EMBL/GenBank/DDBJ whole genome shotgun (WGS) entry which is preliminary data.</text>
</comment>
<dbReference type="PROSITE" id="PS01229">
    <property type="entry name" value="COF_2"/>
    <property type="match status" value="1"/>
</dbReference>
<dbReference type="PROSITE" id="PS00143">
    <property type="entry name" value="INSULINASE"/>
    <property type="match status" value="1"/>
</dbReference>
<reference evidence="2" key="1">
    <citation type="submission" date="2021-04" db="EMBL/GenBank/DDBJ databases">
        <title>Proteiniclasticum sedimins sp. nov., an obligate anaerobic bacterium isolated from anaerobic sludge.</title>
        <authorList>
            <person name="Liu J."/>
        </authorList>
    </citation>
    <scope>NUCLEOTIDE SEQUENCE</scope>
    <source>
        <strain evidence="2">BAD-10</strain>
    </source>
</reference>
<dbReference type="GO" id="GO:0000287">
    <property type="term" value="F:magnesium ion binding"/>
    <property type="evidence" value="ECO:0007669"/>
    <property type="project" value="TreeGrafter"/>
</dbReference>
<dbReference type="PANTHER" id="PTHR10000">
    <property type="entry name" value="PHOSPHOSERINE PHOSPHATASE"/>
    <property type="match status" value="1"/>
</dbReference>
<dbReference type="InterPro" id="IPR036412">
    <property type="entry name" value="HAD-like_sf"/>
</dbReference>
<dbReference type="Proteomes" id="UP000675379">
    <property type="component" value="Unassembled WGS sequence"/>
</dbReference>
<dbReference type="GO" id="GO:0016791">
    <property type="term" value="F:phosphatase activity"/>
    <property type="evidence" value="ECO:0007669"/>
    <property type="project" value="TreeGrafter"/>
</dbReference>
<gene>
    <name evidence="2" type="ORF">KCG48_06655</name>
</gene>
<name>A0A941CNL7_9CLOT</name>
<dbReference type="NCBIfam" id="TIGR01484">
    <property type="entry name" value="HAD-SF-IIB"/>
    <property type="match status" value="1"/>
</dbReference>
<dbReference type="Gene3D" id="3.40.50.1000">
    <property type="entry name" value="HAD superfamily/HAD-like"/>
    <property type="match status" value="1"/>
</dbReference>
<sequence>MNLDQLKEHDISLVVTDLDGTLLMPGALVGPRTKEAVKRFLDAGNHMIIATGRPTPFAEEIRRELDPRLDLLTFNGAALSLTGEPHQNHPFPQGQIQAMAPFLEDFPGEFFLKTARRIYALREKTGIFTYPENVMPKVEAMSLAELPDLGEDPILKVLCFSEDPLAVEILKSQLRTLGTFTWTEYQNKGFELVRGDRNKGVALKEALDRLGIPREKTLAVGDGENDLDLFRAAGLGIAMGNAVEALKAVAGGITASNEEEGVAHLLEHLLTLNSRKER</sequence>
<protein>
    <submittedName>
        <fullName evidence="2">HAD family phosphatase</fullName>
    </submittedName>
</protein>
<accession>A0A941CNL7</accession>
<keyword evidence="3" id="KW-1185">Reference proteome</keyword>
<dbReference type="PROSITE" id="PS01228">
    <property type="entry name" value="COF_1"/>
    <property type="match status" value="1"/>
</dbReference>
<dbReference type="AlphaFoldDB" id="A0A941CNL7"/>
<dbReference type="InterPro" id="IPR023214">
    <property type="entry name" value="HAD_sf"/>
</dbReference>
<dbReference type="CDD" id="cd07516">
    <property type="entry name" value="HAD_Pase"/>
    <property type="match status" value="1"/>
</dbReference>
<evidence type="ECO:0000256" key="1">
    <source>
        <dbReference type="ARBA" id="ARBA00007261"/>
    </source>
</evidence>
<dbReference type="SUPFAM" id="SSF56784">
    <property type="entry name" value="HAD-like"/>
    <property type="match status" value="1"/>
</dbReference>
<dbReference type="InterPro" id="IPR001431">
    <property type="entry name" value="Pept_M16_Zn_BS"/>
</dbReference>
<dbReference type="Gene3D" id="3.30.1240.10">
    <property type="match status" value="1"/>
</dbReference>
<dbReference type="InterPro" id="IPR000150">
    <property type="entry name" value="Cof"/>
</dbReference>
<organism evidence="2 3">
    <name type="scientific">Proteiniclasticum sediminis</name>
    <dbReference type="NCBI Taxonomy" id="2804028"/>
    <lineage>
        <taxon>Bacteria</taxon>
        <taxon>Bacillati</taxon>
        <taxon>Bacillota</taxon>
        <taxon>Clostridia</taxon>
        <taxon>Eubacteriales</taxon>
        <taxon>Clostridiaceae</taxon>
        <taxon>Proteiniclasticum</taxon>
    </lineage>
</organism>
<dbReference type="GO" id="GO:0006508">
    <property type="term" value="P:proteolysis"/>
    <property type="evidence" value="ECO:0007669"/>
    <property type="project" value="InterPro"/>
</dbReference>
<dbReference type="GO" id="GO:0004222">
    <property type="term" value="F:metalloendopeptidase activity"/>
    <property type="evidence" value="ECO:0007669"/>
    <property type="project" value="InterPro"/>
</dbReference>
<dbReference type="RefSeq" id="WP_211800755.1">
    <property type="nucleotide sequence ID" value="NZ_JAGSCS010000006.1"/>
</dbReference>
<dbReference type="GO" id="GO:0005829">
    <property type="term" value="C:cytosol"/>
    <property type="evidence" value="ECO:0007669"/>
    <property type="project" value="TreeGrafter"/>
</dbReference>
<dbReference type="NCBIfam" id="TIGR00099">
    <property type="entry name" value="Cof-subfamily"/>
    <property type="match status" value="1"/>
</dbReference>
<dbReference type="Pfam" id="PF08282">
    <property type="entry name" value="Hydrolase_3"/>
    <property type="match status" value="1"/>
</dbReference>
<comment type="similarity">
    <text evidence="1">Belongs to the peptidase M16 family.</text>
</comment>
<proteinExistence type="inferred from homology"/>
<dbReference type="SFLD" id="SFLDG01140">
    <property type="entry name" value="C2.B:_Phosphomannomutase_and_P"/>
    <property type="match status" value="1"/>
</dbReference>
<dbReference type="InterPro" id="IPR006379">
    <property type="entry name" value="HAD-SF_hydro_IIB"/>
</dbReference>
<dbReference type="PANTHER" id="PTHR10000:SF8">
    <property type="entry name" value="HAD SUPERFAMILY HYDROLASE-LIKE, TYPE 3"/>
    <property type="match status" value="1"/>
</dbReference>
<dbReference type="SFLD" id="SFLDS00003">
    <property type="entry name" value="Haloacid_Dehalogenase"/>
    <property type="match status" value="1"/>
</dbReference>
<evidence type="ECO:0000313" key="3">
    <source>
        <dbReference type="Proteomes" id="UP000675379"/>
    </source>
</evidence>
<dbReference type="EMBL" id="JAGSCS010000006">
    <property type="protein sequence ID" value="MBR0576020.1"/>
    <property type="molecule type" value="Genomic_DNA"/>
</dbReference>